<feature type="chain" id="PRO_5019727864" description="G-protein coupled receptors family 2 profile 2 domain-containing protein" evidence="7">
    <location>
        <begin position="29"/>
        <end position="464"/>
    </location>
</feature>
<reference evidence="8 9" key="1">
    <citation type="submission" date="2019-01" db="EMBL/GenBank/DDBJ databases">
        <title>A chromosome-scale genome assembly of the yellow perch, Perca flavescens.</title>
        <authorList>
            <person name="Feron R."/>
            <person name="Morvezen R."/>
            <person name="Bestin A."/>
            <person name="Haffray P."/>
            <person name="Klopp C."/>
            <person name="Zahm M."/>
            <person name="Cabau C."/>
            <person name="Roques C."/>
            <person name="Donnadieu C."/>
            <person name="Bouchez O."/>
            <person name="Christie M."/>
            <person name="Larson W."/>
            <person name="Guiguen Y."/>
        </authorList>
    </citation>
    <scope>NUCLEOTIDE SEQUENCE [LARGE SCALE GENOMIC DNA]</scope>
    <source>
        <strain evidence="8">YP-PL-M2</strain>
        <tissue evidence="8">Blood</tissue>
    </source>
</reference>
<dbReference type="InterPro" id="IPR050579">
    <property type="entry name" value="PMP-22/EMP/MP20-like"/>
</dbReference>
<evidence type="ECO:0000256" key="1">
    <source>
        <dbReference type="ARBA" id="ARBA00004141"/>
    </source>
</evidence>
<gene>
    <name evidence="8" type="ORF">EPR50_G00144960</name>
</gene>
<dbReference type="PANTHER" id="PTHR10671">
    <property type="entry name" value="EPITHELIAL MEMBRANE PROTEIN-RELATED"/>
    <property type="match status" value="1"/>
</dbReference>
<evidence type="ECO:0000256" key="2">
    <source>
        <dbReference type="ARBA" id="ARBA00007425"/>
    </source>
</evidence>
<organism evidence="8 9">
    <name type="scientific">Perca flavescens</name>
    <name type="common">American yellow perch</name>
    <name type="synonym">Morone flavescens</name>
    <dbReference type="NCBI Taxonomy" id="8167"/>
    <lineage>
        <taxon>Eukaryota</taxon>
        <taxon>Metazoa</taxon>
        <taxon>Chordata</taxon>
        <taxon>Craniata</taxon>
        <taxon>Vertebrata</taxon>
        <taxon>Euteleostomi</taxon>
        <taxon>Actinopterygii</taxon>
        <taxon>Neopterygii</taxon>
        <taxon>Teleostei</taxon>
        <taxon>Neoteleostei</taxon>
        <taxon>Acanthomorphata</taxon>
        <taxon>Eupercaria</taxon>
        <taxon>Perciformes</taxon>
        <taxon>Percoidei</taxon>
        <taxon>Percidae</taxon>
        <taxon>Percinae</taxon>
        <taxon>Perca</taxon>
    </lineage>
</organism>
<evidence type="ECO:0000256" key="4">
    <source>
        <dbReference type="ARBA" id="ARBA00022989"/>
    </source>
</evidence>
<dbReference type="Pfam" id="PF07803">
    <property type="entry name" value="GSG-1"/>
    <property type="match status" value="1"/>
</dbReference>
<keyword evidence="4 6" id="KW-1133">Transmembrane helix</keyword>
<evidence type="ECO:0000256" key="3">
    <source>
        <dbReference type="ARBA" id="ARBA00022692"/>
    </source>
</evidence>
<evidence type="ECO:0000313" key="9">
    <source>
        <dbReference type="Proteomes" id="UP000295070"/>
    </source>
</evidence>
<evidence type="ECO:0000256" key="6">
    <source>
        <dbReference type="SAM" id="Phobius"/>
    </source>
</evidence>
<comment type="subcellular location">
    <subcellularLocation>
        <location evidence="1">Membrane</location>
        <topology evidence="1">Multi-pass membrane protein</topology>
    </subcellularLocation>
</comment>
<dbReference type="EMBL" id="SCKG01000014">
    <property type="protein sequence ID" value="TDH03740.1"/>
    <property type="molecule type" value="Genomic_DNA"/>
</dbReference>
<sequence length="464" mass="49052">MLENMSRRNRSLLSLTLTSLALTLSVSAFCTSYWCEGTHKVVKPACLSPVKLKNCGQNNSQPYITGTPTPDPGQPPSNVTLSPLQKEELARIQRRQLANAVNYIWETGEDKYMLRYFHTGFWLSCEKHNEGEDQVEKCRSFIELTPGETQGVLWLSVISEFMYISLLAMGFLLMCVEAICLCAKREMNALKINAYAAMCTVLSGLMGMVAHMMYTTVFQMTVSIGPKDWRPQTWDYGWSFAMAWLSFSCCMAAAVATLNSYTKTLIEMKHRARLRLEEVRAASCAPSYEEVVRAGSGGVYSVSQLIQLGQQGALMDPMWARGMGPAVGPLACGAGGALLIGGGGIGVGGMGAVGMGMGGVGVGGNVVGMGELGMGAVGGVGGMGVGVVGVGGNGVGMGAVGGVRGMGLGTMGGMGGCGMGGGRLVDPHGMVVVEGCGTEGCEDCEREMDEIDYALQEEREDSLC</sequence>
<dbReference type="GO" id="GO:0005886">
    <property type="term" value="C:plasma membrane"/>
    <property type="evidence" value="ECO:0007669"/>
    <property type="project" value="TreeGrafter"/>
</dbReference>
<dbReference type="Gene3D" id="1.20.140.150">
    <property type="match status" value="1"/>
</dbReference>
<evidence type="ECO:0000313" key="8">
    <source>
        <dbReference type="EMBL" id="TDH03740.1"/>
    </source>
</evidence>
<comment type="caution">
    <text evidence="8">The sequence shown here is derived from an EMBL/GenBank/DDBJ whole genome shotgun (WGS) entry which is preliminary data.</text>
</comment>
<proteinExistence type="inferred from homology"/>
<keyword evidence="5 6" id="KW-0472">Membrane</keyword>
<accession>A0A484CI66</accession>
<feature type="transmembrane region" description="Helical" evidence="6">
    <location>
        <begin position="195"/>
        <end position="216"/>
    </location>
</feature>
<keyword evidence="3 6" id="KW-0812">Transmembrane</keyword>
<feature type="transmembrane region" description="Helical" evidence="6">
    <location>
        <begin position="236"/>
        <end position="261"/>
    </location>
</feature>
<protein>
    <recommendedName>
        <fullName evidence="10">G-protein coupled receptors family 2 profile 2 domain-containing protein</fullName>
    </recommendedName>
</protein>
<dbReference type="Proteomes" id="UP000295070">
    <property type="component" value="Chromosome 14"/>
</dbReference>
<comment type="similarity">
    <text evidence="2">Belongs to the GSG1 family.</text>
</comment>
<feature type="signal peptide" evidence="7">
    <location>
        <begin position="1"/>
        <end position="28"/>
    </location>
</feature>
<dbReference type="AlphaFoldDB" id="A0A484CI66"/>
<evidence type="ECO:0008006" key="10">
    <source>
        <dbReference type="Google" id="ProtNLM"/>
    </source>
</evidence>
<keyword evidence="7" id="KW-0732">Signal</keyword>
<evidence type="ECO:0000256" key="7">
    <source>
        <dbReference type="SAM" id="SignalP"/>
    </source>
</evidence>
<dbReference type="InterPro" id="IPR012478">
    <property type="entry name" value="GSG-1"/>
</dbReference>
<feature type="transmembrane region" description="Helical" evidence="6">
    <location>
        <begin position="161"/>
        <end position="183"/>
    </location>
</feature>
<name>A0A484CI66_PERFV</name>
<dbReference type="PANTHER" id="PTHR10671:SF78">
    <property type="entry name" value="SI:CH211-232M10.6"/>
    <property type="match status" value="1"/>
</dbReference>
<evidence type="ECO:0000256" key="5">
    <source>
        <dbReference type="ARBA" id="ARBA00023136"/>
    </source>
</evidence>
<keyword evidence="9" id="KW-1185">Reference proteome</keyword>